<feature type="transmembrane region" description="Helical" evidence="7">
    <location>
        <begin position="200"/>
        <end position="221"/>
    </location>
</feature>
<dbReference type="Gene3D" id="1.20.1720.10">
    <property type="entry name" value="Multidrug resistance protein D"/>
    <property type="match status" value="1"/>
</dbReference>
<feature type="transmembrane region" description="Helical" evidence="7">
    <location>
        <begin position="354"/>
        <end position="379"/>
    </location>
</feature>
<feature type="transmembrane region" description="Helical" evidence="7">
    <location>
        <begin position="427"/>
        <end position="448"/>
    </location>
</feature>
<feature type="transmembrane region" description="Helical" evidence="7">
    <location>
        <begin position="167"/>
        <end position="188"/>
    </location>
</feature>
<feature type="transmembrane region" description="Helical" evidence="7">
    <location>
        <begin position="12"/>
        <end position="34"/>
    </location>
</feature>
<evidence type="ECO:0000256" key="1">
    <source>
        <dbReference type="ARBA" id="ARBA00004651"/>
    </source>
</evidence>
<dbReference type="InterPro" id="IPR036259">
    <property type="entry name" value="MFS_trans_sf"/>
</dbReference>
<keyword evidence="5 7" id="KW-1133">Transmembrane helix</keyword>
<keyword evidence="2" id="KW-0813">Transport</keyword>
<dbReference type="RefSeq" id="WP_379539780.1">
    <property type="nucleotide sequence ID" value="NZ_JBHSDR010000008.1"/>
</dbReference>
<protein>
    <submittedName>
        <fullName evidence="9">MFS transporter</fullName>
    </submittedName>
</protein>
<keyword evidence="4 7" id="KW-0812">Transmembrane</keyword>
<dbReference type="PANTHER" id="PTHR42718:SF46">
    <property type="entry name" value="BLR6921 PROTEIN"/>
    <property type="match status" value="1"/>
</dbReference>
<evidence type="ECO:0000256" key="3">
    <source>
        <dbReference type="ARBA" id="ARBA00022475"/>
    </source>
</evidence>
<dbReference type="EMBL" id="JBHSDR010000008">
    <property type="protein sequence ID" value="MFC4296253.1"/>
    <property type="molecule type" value="Genomic_DNA"/>
</dbReference>
<keyword evidence="3" id="KW-1003">Cell membrane</keyword>
<name>A0ABV8RS71_9SPHN</name>
<evidence type="ECO:0000256" key="6">
    <source>
        <dbReference type="ARBA" id="ARBA00023136"/>
    </source>
</evidence>
<comment type="caution">
    <text evidence="9">The sequence shown here is derived from an EMBL/GenBank/DDBJ whole genome shotgun (WGS) entry which is preliminary data.</text>
</comment>
<keyword evidence="10" id="KW-1185">Reference proteome</keyword>
<organism evidence="9 10">
    <name type="scientific">Novosphingobium tardum</name>
    <dbReference type="NCBI Taxonomy" id="1538021"/>
    <lineage>
        <taxon>Bacteria</taxon>
        <taxon>Pseudomonadati</taxon>
        <taxon>Pseudomonadota</taxon>
        <taxon>Alphaproteobacteria</taxon>
        <taxon>Sphingomonadales</taxon>
        <taxon>Sphingomonadaceae</taxon>
        <taxon>Novosphingobium</taxon>
    </lineage>
</organism>
<feature type="transmembrane region" description="Helical" evidence="7">
    <location>
        <begin position="328"/>
        <end position="348"/>
    </location>
</feature>
<evidence type="ECO:0000313" key="10">
    <source>
        <dbReference type="Proteomes" id="UP001595828"/>
    </source>
</evidence>
<feature type="domain" description="Major facilitator superfamily (MFS) profile" evidence="8">
    <location>
        <begin position="12"/>
        <end position="453"/>
    </location>
</feature>
<keyword evidence="6 7" id="KW-0472">Membrane</keyword>
<dbReference type="PROSITE" id="PS50850">
    <property type="entry name" value="MFS"/>
    <property type="match status" value="1"/>
</dbReference>
<evidence type="ECO:0000313" key="9">
    <source>
        <dbReference type="EMBL" id="MFC4296253.1"/>
    </source>
</evidence>
<accession>A0ABV8RS71</accession>
<feature type="transmembrane region" description="Helical" evidence="7">
    <location>
        <begin position="78"/>
        <end position="104"/>
    </location>
</feature>
<dbReference type="Proteomes" id="UP001595828">
    <property type="component" value="Unassembled WGS sequence"/>
</dbReference>
<dbReference type="SUPFAM" id="SSF103473">
    <property type="entry name" value="MFS general substrate transporter"/>
    <property type="match status" value="1"/>
</dbReference>
<gene>
    <name evidence="9" type="ORF">ACFO0A_14445</name>
</gene>
<evidence type="ECO:0000256" key="7">
    <source>
        <dbReference type="SAM" id="Phobius"/>
    </source>
</evidence>
<dbReference type="CDD" id="cd17321">
    <property type="entry name" value="MFS_MMR_MDR_like"/>
    <property type="match status" value="1"/>
</dbReference>
<evidence type="ECO:0000256" key="5">
    <source>
        <dbReference type="ARBA" id="ARBA00022989"/>
    </source>
</evidence>
<sequence>MAVSEASRHNRIIALMALVKLVLTADFAIVSIAIPSIGRDLGVGPALLSWIVTANTLVLAGTLIIGGKLVDRFGHRRALVLGILMFSAGSIGAGLAPSFAFVLLARTMQALAVALLSPAAFSLLTAFLPDGPVRHRALGVFGITQGASLILGLLCGGWIVSAFGWRAVFLVNVPLLAIALVMALRFVPKAPVLAKEPVDIGGAVTLTTALVLFVSSVVMLGKVGPTPLALGMLGGSAIAGMAFAMIERRVSVPLVPPSLFSRPLFGLAAWMLLLFLGGVGGLMVLSQLYMQRVLGFSAASAGLGAMPYALAVIAAGHMAPTLLARFSVRTAAIGAALLNLTGFLWLAATMGQPYALSVAPALVICALGSVTTFIVLMQAATSPLAPAEQGVGSAVLFTAQQVGTGLGASVTMLLLDTSSGDPTADSFRLPFLVLAAGIAIALTSLLTLGPRREPLTT</sequence>
<feature type="transmembrane region" description="Helical" evidence="7">
    <location>
        <begin position="296"/>
        <end position="316"/>
    </location>
</feature>
<feature type="transmembrane region" description="Helical" evidence="7">
    <location>
        <begin position="110"/>
        <end position="128"/>
    </location>
</feature>
<evidence type="ECO:0000259" key="8">
    <source>
        <dbReference type="PROSITE" id="PS50850"/>
    </source>
</evidence>
<feature type="transmembrane region" description="Helical" evidence="7">
    <location>
        <begin position="140"/>
        <end position="161"/>
    </location>
</feature>
<evidence type="ECO:0000256" key="4">
    <source>
        <dbReference type="ARBA" id="ARBA00022692"/>
    </source>
</evidence>
<dbReference type="InterPro" id="IPR020846">
    <property type="entry name" value="MFS_dom"/>
</dbReference>
<comment type="subcellular location">
    <subcellularLocation>
        <location evidence="1">Cell membrane</location>
        <topology evidence="1">Multi-pass membrane protein</topology>
    </subcellularLocation>
</comment>
<proteinExistence type="predicted"/>
<dbReference type="PANTHER" id="PTHR42718">
    <property type="entry name" value="MAJOR FACILITATOR SUPERFAMILY MULTIDRUG TRANSPORTER MFSC"/>
    <property type="match status" value="1"/>
</dbReference>
<dbReference type="Pfam" id="PF07690">
    <property type="entry name" value="MFS_1"/>
    <property type="match status" value="1"/>
</dbReference>
<feature type="transmembrane region" description="Helical" evidence="7">
    <location>
        <begin position="267"/>
        <end position="290"/>
    </location>
</feature>
<dbReference type="Gene3D" id="1.20.1250.20">
    <property type="entry name" value="MFS general substrate transporter like domains"/>
    <property type="match status" value="1"/>
</dbReference>
<reference evidence="10" key="1">
    <citation type="journal article" date="2019" name="Int. J. Syst. Evol. Microbiol.">
        <title>The Global Catalogue of Microorganisms (GCM) 10K type strain sequencing project: providing services to taxonomists for standard genome sequencing and annotation.</title>
        <authorList>
            <consortium name="The Broad Institute Genomics Platform"/>
            <consortium name="The Broad Institute Genome Sequencing Center for Infectious Disease"/>
            <person name="Wu L."/>
            <person name="Ma J."/>
        </authorList>
    </citation>
    <scope>NUCLEOTIDE SEQUENCE [LARGE SCALE GENOMIC DNA]</scope>
    <source>
        <strain evidence="10">CGMCC 1.12989</strain>
    </source>
</reference>
<dbReference type="InterPro" id="IPR011701">
    <property type="entry name" value="MFS"/>
</dbReference>
<feature type="transmembrane region" description="Helical" evidence="7">
    <location>
        <begin position="46"/>
        <end position="66"/>
    </location>
</feature>
<evidence type="ECO:0000256" key="2">
    <source>
        <dbReference type="ARBA" id="ARBA00022448"/>
    </source>
</evidence>